<gene>
    <name evidence="3" type="ORF">VP01_1558g3</name>
</gene>
<dbReference type="EMBL" id="LAVV01006208">
    <property type="protein sequence ID" value="KNZ60410.1"/>
    <property type="molecule type" value="Genomic_DNA"/>
</dbReference>
<keyword evidence="4" id="KW-1185">Reference proteome</keyword>
<protein>
    <recommendedName>
        <fullName evidence="2">Tet-like 2OG-Fe(II) oxygenase domain-containing protein</fullName>
    </recommendedName>
</protein>
<sequence length="225" mass="25507">MLSWAALYLARKCVHIALTLGLVSGFAHLPVHISNPNPNAMIQFFNKSFILCDQSWKKIIAVVKFYPFSTMDPSLKAQCANISAKISLLNLPINIQISQIGHNMLGRCIVLDVERDMKAPLKLARRLQTHVHEQKNFIAKKLYSISFPLSNEVKQQHNALKAPGLGPNFKEDLNDDDSSPFTFFMWIPIKQTTGNLVEDNFEVQGGEFIFLEYSCGICYDFRREG</sequence>
<evidence type="ECO:0000313" key="3">
    <source>
        <dbReference type="EMBL" id="KNZ60410.1"/>
    </source>
</evidence>
<dbReference type="AlphaFoldDB" id="A0A0L6VJW6"/>
<evidence type="ECO:0000313" key="4">
    <source>
        <dbReference type="Proteomes" id="UP000037035"/>
    </source>
</evidence>
<dbReference type="OrthoDB" id="2496844at2759"/>
<feature type="chain" id="PRO_5005568416" description="Tet-like 2OG-Fe(II) oxygenase domain-containing protein" evidence="1">
    <location>
        <begin position="26"/>
        <end position="225"/>
    </location>
</feature>
<feature type="domain" description="Tet-like 2OG-Fe(II) oxygenase" evidence="2">
    <location>
        <begin position="174"/>
        <end position="220"/>
    </location>
</feature>
<feature type="signal peptide" evidence="1">
    <location>
        <begin position="1"/>
        <end position="25"/>
    </location>
</feature>
<keyword evidence="1" id="KW-0732">Signal</keyword>
<comment type="caution">
    <text evidence="3">The sequence shown here is derived from an EMBL/GenBank/DDBJ whole genome shotgun (WGS) entry which is preliminary data.</text>
</comment>
<evidence type="ECO:0000256" key="1">
    <source>
        <dbReference type="SAM" id="SignalP"/>
    </source>
</evidence>
<dbReference type="InterPro" id="IPR046798">
    <property type="entry name" value="2OG-FeII_Oxy_6"/>
</dbReference>
<accession>A0A0L6VJW6</accession>
<proteinExistence type="predicted"/>
<name>A0A0L6VJW6_9BASI</name>
<dbReference type="VEuPathDB" id="FungiDB:VP01_1558g3"/>
<evidence type="ECO:0000259" key="2">
    <source>
        <dbReference type="Pfam" id="PF20515"/>
    </source>
</evidence>
<organism evidence="3 4">
    <name type="scientific">Puccinia sorghi</name>
    <dbReference type="NCBI Taxonomy" id="27349"/>
    <lineage>
        <taxon>Eukaryota</taxon>
        <taxon>Fungi</taxon>
        <taxon>Dikarya</taxon>
        <taxon>Basidiomycota</taxon>
        <taxon>Pucciniomycotina</taxon>
        <taxon>Pucciniomycetes</taxon>
        <taxon>Pucciniales</taxon>
        <taxon>Pucciniaceae</taxon>
        <taxon>Puccinia</taxon>
    </lineage>
</organism>
<reference evidence="3 4" key="1">
    <citation type="submission" date="2015-08" db="EMBL/GenBank/DDBJ databases">
        <title>Next Generation Sequencing and Analysis of the Genome of Puccinia sorghi L Schw, the Causal Agent of Maize Common Rust.</title>
        <authorList>
            <person name="Rochi L."/>
            <person name="Burguener G."/>
            <person name="Darino M."/>
            <person name="Turjanski A."/>
            <person name="Kreff E."/>
            <person name="Dieguez M.J."/>
            <person name="Sacco F."/>
        </authorList>
    </citation>
    <scope>NUCLEOTIDE SEQUENCE [LARGE SCALE GENOMIC DNA]</scope>
    <source>
        <strain evidence="3 4">RO10H11247</strain>
    </source>
</reference>
<dbReference type="Proteomes" id="UP000037035">
    <property type="component" value="Unassembled WGS sequence"/>
</dbReference>
<dbReference type="Pfam" id="PF20515">
    <property type="entry name" value="2OG-FeII_Oxy_6"/>
    <property type="match status" value="1"/>
</dbReference>